<dbReference type="Proteomes" id="UP000663866">
    <property type="component" value="Unassembled WGS sequence"/>
</dbReference>
<organism evidence="2 3">
    <name type="scientific">Rotaria magnacalcarata</name>
    <dbReference type="NCBI Taxonomy" id="392030"/>
    <lineage>
        <taxon>Eukaryota</taxon>
        <taxon>Metazoa</taxon>
        <taxon>Spiralia</taxon>
        <taxon>Gnathifera</taxon>
        <taxon>Rotifera</taxon>
        <taxon>Eurotatoria</taxon>
        <taxon>Bdelloidea</taxon>
        <taxon>Philodinida</taxon>
        <taxon>Philodinidae</taxon>
        <taxon>Rotaria</taxon>
    </lineage>
</organism>
<proteinExistence type="predicted"/>
<evidence type="ECO:0000313" key="3">
    <source>
        <dbReference type="Proteomes" id="UP000663866"/>
    </source>
</evidence>
<dbReference type="Proteomes" id="UP000663842">
    <property type="component" value="Unassembled WGS sequence"/>
</dbReference>
<reference evidence="2" key="1">
    <citation type="submission" date="2021-02" db="EMBL/GenBank/DDBJ databases">
        <authorList>
            <person name="Nowell W R."/>
        </authorList>
    </citation>
    <scope>NUCLEOTIDE SEQUENCE</scope>
</reference>
<evidence type="ECO:0000313" key="1">
    <source>
        <dbReference type="EMBL" id="CAF4112648.1"/>
    </source>
</evidence>
<gene>
    <name evidence="2" type="ORF">OVN521_LOCUS27152</name>
    <name evidence="1" type="ORF">UXM345_LOCUS22925</name>
</gene>
<keyword evidence="3" id="KW-1185">Reference proteome</keyword>
<dbReference type="PANTHER" id="PTHR46579:SF1">
    <property type="entry name" value="F5_8 TYPE C DOMAIN-CONTAINING PROTEIN"/>
    <property type="match status" value="1"/>
</dbReference>
<dbReference type="PANTHER" id="PTHR46579">
    <property type="entry name" value="F5/8 TYPE C DOMAIN-CONTAINING PROTEIN-RELATED"/>
    <property type="match status" value="1"/>
</dbReference>
<evidence type="ECO:0000313" key="2">
    <source>
        <dbReference type="EMBL" id="CAF4215638.1"/>
    </source>
</evidence>
<name>A0A820CGQ5_9BILA</name>
<dbReference type="EMBL" id="CAJOBG010007399">
    <property type="protein sequence ID" value="CAF4215638.1"/>
    <property type="molecule type" value="Genomic_DNA"/>
</dbReference>
<dbReference type="AlphaFoldDB" id="A0A820CGQ5"/>
<accession>A0A820CGQ5</accession>
<protein>
    <submittedName>
        <fullName evidence="2">Uncharacterized protein</fullName>
    </submittedName>
</protein>
<sequence>MLFVMIKNNEVKDTKKNNSNARARTDLAQETEESFYLPKCPLTEKFSHCSKLHDLQEEVQVIIDEDDDRIDNVLNSDNDQDESLNDNFCIDSDAVGGMINCEYDEYNNNDLNNDNATDCSTSDNDSSEAASEEVCLQEYTKISTKYYCTDLLNYLRAADISKSHSTCLIALIKSILPTPNHLPATMNDLLLFMNIDNLFSRRSICLICKGDLEYKQRKCLNCKCYDEKSIVDIYGINLKDVFTKLVKRLTPIIEEHKENISNNINEQETKDIPFGYLYRELLKEYSSENILSFILHLDGVGLTRSTQLKMRLFSASIVELPPIFRYRRYNMILMSIWVAYTEPKPDLWLRPIISQMQSLKMQDIVINENINYKLKIYGITGDCPALRLILNFISHGGYYCCWLCYVRDEHICGKRPYKVELPMIMRNKSAYEDESNLAEEKNINVYGHLGVSVLSSILDIPLPDAVIIDYLHVTLLGHGKALISNIYYMLKPIHLSEVDNRLKRQNFPHYFNRKMRPISSFGFVKATEIKNILFYDLLPIFQLYLPIEKLSHLTLFVCFTRLLYAESIFGSNTSNVANKLFQHFYHDHDEEEEEEEEEEISIPVTQFRRGTGIIINKN</sequence>
<dbReference type="EMBL" id="CAJOBF010003859">
    <property type="protein sequence ID" value="CAF4112648.1"/>
    <property type="molecule type" value="Genomic_DNA"/>
</dbReference>
<dbReference type="Pfam" id="PF06869">
    <property type="entry name" value="DUF1258"/>
    <property type="match status" value="1"/>
</dbReference>
<comment type="caution">
    <text evidence="2">The sequence shown here is derived from an EMBL/GenBank/DDBJ whole genome shotgun (WGS) entry which is preliminary data.</text>
</comment>
<dbReference type="InterPro" id="IPR009667">
    <property type="entry name" value="DUF1258"/>
</dbReference>